<evidence type="ECO:0000256" key="4">
    <source>
        <dbReference type="ARBA" id="ARBA00022840"/>
    </source>
</evidence>
<name>A0A401UGR2_9CLOT</name>
<keyword evidence="3" id="KW-0547">Nucleotide-binding</keyword>
<comment type="similarity">
    <text evidence="1">Belongs to the ABC transporter superfamily.</text>
</comment>
<dbReference type="Pfam" id="PF00005">
    <property type="entry name" value="ABC_tran"/>
    <property type="match status" value="1"/>
</dbReference>
<evidence type="ECO:0000259" key="5">
    <source>
        <dbReference type="PROSITE" id="PS50893"/>
    </source>
</evidence>
<accession>A0A401UGR2</accession>
<proteinExistence type="inferred from homology"/>
<evidence type="ECO:0000256" key="2">
    <source>
        <dbReference type="ARBA" id="ARBA00022448"/>
    </source>
</evidence>
<dbReference type="InterPro" id="IPR003593">
    <property type="entry name" value="AAA+_ATPase"/>
</dbReference>
<reference evidence="6 7" key="1">
    <citation type="submission" date="2018-11" db="EMBL/GenBank/DDBJ databases">
        <title>Genome sequencing and assembly of Clostridium tagluense strain A121.</title>
        <authorList>
            <person name="Murakami T."/>
            <person name="Segawa T."/>
            <person name="Shcherbakova V.A."/>
            <person name="Mori H."/>
            <person name="Yoshimura Y."/>
        </authorList>
    </citation>
    <scope>NUCLEOTIDE SEQUENCE [LARGE SCALE GENOMIC DNA]</scope>
    <source>
        <strain evidence="6 7">A121</strain>
    </source>
</reference>
<feature type="domain" description="ABC transporter" evidence="5">
    <location>
        <begin position="38"/>
        <end position="270"/>
    </location>
</feature>
<dbReference type="PROSITE" id="PS50893">
    <property type="entry name" value="ABC_TRANSPORTER_2"/>
    <property type="match status" value="1"/>
</dbReference>
<dbReference type="GO" id="GO:0016887">
    <property type="term" value="F:ATP hydrolysis activity"/>
    <property type="evidence" value="ECO:0007669"/>
    <property type="project" value="InterPro"/>
</dbReference>
<sequence length="284" mass="31087">MINNNKLISGNKMTNSNKIINSNKNINCKKCSCGLCCTKIKDFGVTIGKTEILKDVNLHIHCGDLTAIIGANGAGKSTLIKALLGGIPHSGHITFAGGNKKVINNPKMGYVPQKLDFDNSSPVSVMDIFAATLSSRPIWFSISKDIRRKALKSLSLVDGEYLIDKRLGVLSGGELQRVLLALALEPIPDILLLDEPVSGIDQNGLKLFYKTVSNLRKEYDLSIILVSHDLHLVSKYADRIAFINNKTIECCGTAEEVFSNEKVIDVFGVDWNKVLVDRNDGEDD</sequence>
<evidence type="ECO:0000313" key="7">
    <source>
        <dbReference type="Proteomes" id="UP000287872"/>
    </source>
</evidence>
<dbReference type="Gene3D" id="3.40.50.300">
    <property type="entry name" value="P-loop containing nucleotide triphosphate hydrolases"/>
    <property type="match status" value="1"/>
</dbReference>
<dbReference type="SMART" id="SM00382">
    <property type="entry name" value="AAA"/>
    <property type="match status" value="1"/>
</dbReference>
<gene>
    <name evidence="6" type="primary">znuC2</name>
    <name evidence="6" type="ORF">Ctaglu_03740</name>
</gene>
<comment type="caution">
    <text evidence="6">The sequence shown here is derived from an EMBL/GenBank/DDBJ whole genome shotgun (WGS) entry which is preliminary data.</text>
</comment>
<dbReference type="InterPro" id="IPR017871">
    <property type="entry name" value="ABC_transporter-like_CS"/>
</dbReference>
<dbReference type="PANTHER" id="PTHR42734:SF17">
    <property type="entry name" value="METAL TRANSPORT SYSTEM ATP-BINDING PROTEIN TM_0124-RELATED"/>
    <property type="match status" value="1"/>
</dbReference>
<evidence type="ECO:0000256" key="3">
    <source>
        <dbReference type="ARBA" id="ARBA00022741"/>
    </source>
</evidence>
<evidence type="ECO:0000256" key="1">
    <source>
        <dbReference type="ARBA" id="ARBA00005417"/>
    </source>
</evidence>
<dbReference type="InterPro" id="IPR003439">
    <property type="entry name" value="ABC_transporter-like_ATP-bd"/>
</dbReference>
<dbReference type="InterPro" id="IPR027417">
    <property type="entry name" value="P-loop_NTPase"/>
</dbReference>
<evidence type="ECO:0000313" key="6">
    <source>
        <dbReference type="EMBL" id="GCD08751.1"/>
    </source>
</evidence>
<dbReference type="PANTHER" id="PTHR42734">
    <property type="entry name" value="METAL TRANSPORT SYSTEM ATP-BINDING PROTEIN TM_0124-RELATED"/>
    <property type="match status" value="1"/>
</dbReference>
<dbReference type="EMBL" id="BHYK01000002">
    <property type="protein sequence ID" value="GCD08751.1"/>
    <property type="molecule type" value="Genomic_DNA"/>
</dbReference>
<dbReference type="SUPFAM" id="SSF52540">
    <property type="entry name" value="P-loop containing nucleoside triphosphate hydrolases"/>
    <property type="match status" value="1"/>
</dbReference>
<dbReference type="AlphaFoldDB" id="A0A401UGR2"/>
<keyword evidence="4 6" id="KW-0067">ATP-binding</keyword>
<dbReference type="Proteomes" id="UP000287872">
    <property type="component" value="Unassembled WGS sequence"/>
</dbReference>
<dbReference type="InterPro" id="IPR050153">
    <property type="entry name" value="Metal_Ion_Import_ABC"/>
</dbReference>
<keyword evidence="2" id="KW-0813">Transport</keyword>
<organism evidence="6 7">
    <name type="scientific">Clostridium tagluense</name>
    <dbReference type="NCBI Taxonomy" id="360422"/>
    <lineage>
        <taxon>Bacteria</taxon>
        <taxon>Bacillati</taxon>
        <taxon>Bacillota</taxon>
        <taxon>Clostridia</taxon>
        <taxon>Eubacteriales</taxon>
        <taxon>Clostridiaceae</taxon>
        <taxon>Clostridium</taxon>
    </lineage>
</organism>
<dbReference type="GO" id="GO:0005524">
    <property type="term" value="F:ATP binding"/>
    <property type="evidence" value="ECO:0007669"/>
    <property type="project" value="UniProtKB-KW"/>
</dbReference>
<protein>
    <submittedName>
        <fullName evidence="6">Zinc import ATP-binding protein ZnuC 2</fullName>
    </submittedName>
</protein>
<dbReference type="PROSITE" id="PS00211">
    <property type="entry name" value="ABC_TRANSPORTER_1"/>
    <property type="match status" value="1"/>
</dbReference>
<keyword evidence="7" id="KW-1185">Reference proteome</keyword>